<dbReference type="SUPFAM" id="SSF161098">
    <property type="entry name" value="MetI-like"/>
    <property type="match status" value="1"/>
</dbReference>
<feature type="transmembrane region" description="Helical" evidence="7">
    <location>
        <begin position="187"/>
        <end position="208"/>
    </location>
</feature>
<name>A0A6B1DPB0_9CHLR</name>
<keyword evidence="2 7" id="KW-0813">Transport</keyword>
<evidence type="ECO:0000256" key="2">
    <source>
        <dbReference type="ARBA" id="ARBA00022448"/>
    </source>
</evidence>
<evidence type="ECO:0000256" key="7">
    <source>
        <dbReference type="RuleBase" id="RU363032"/>
    </source>
</evidence>
<dbReference type="PANTHER" id="PTHR30193:SF37">
    <property type="entry name" value="INNER MEMBRANE ABC TRANSPORTER PERMEASE PROTEIN YCJO"/>
    <property type="match status" value="1"/>
</dbReference>
<keyword evidence="5 7" id="KW-1133">Transmembrane helix</keyword>
<feature type="transmembrane region" description="Helical" evidence="7">
    <location>
        <begin position="136"/>
        <end position="156"/>
    </location>
</feature>
<dbReference type="EMBL" id="VXPY01000018">
    <property type="protein sequence ID" value="MYD89380.1"/>
    <property type="molecule type" value="Genomic_DNA"/>
</dbReference>
<reference evidence="9" key="1">
    <citation type="submission" date="2019-09" db="EMBL/GenBank/DDBJ databases">
        <title>Characterisation of the sponge microbiome using genome-centric metagenomics.</title>
        <authorList>
            <person name="Engelberts J.P."/>
            <person name="Robbins S.J."/>
            <person name="De Goeij J.M."/>
            <person name="Aranda M."/>
            <person name="Bell S.C."/>
            <person name="Webster N.S."/>
        </authorList>
    </citation>
    <scope>NUCLEOTIDE SEQUENCE</scope>
    <source>
        <strain evidence="9">SB0662_bin_9</strain>
    </source>
</reference>
<protein>
    <submittedName>
        <fullName evidence="9">Sugar ABC transporter permease</fullName>
    </submittedName>
</protein>
<feature type="transmembrane region" description="Helical" evidence="7">
    <location>
        <begin position="103"/>
        <end position="124"/>
    </location>
</feature>
<dbReference type="InterPro" id="IPR035906">
    <property type="entry name" value="MetI-like_sf"/>
</dbReference>
<keyword evidence="6 7" id="KW-0472">Membrane</keyword>
<dbReference type="GO" id="GO:0055085">
    <property type="term" value="P:transmembrane transport"/>
    <property type="evidence" value="ECO:0007669"/>
    <property type="project" value="InterPro"/>
</dbReference>
<dbReference type="CDD" id="cd06261">
    <property type="entry name" value="TM_PBP2"/>
    <property type="match status" value="1"/>
</dbReference>
<organism evidence="9">
    <name type="scientific">Caldilineaceae bacterium SB0662_bin_9</name>
    <dbReference type="NCBI Taxonomy" id="2605258"/>
    <lineage>
        <taxon>Bacteria</taxon>
        <taxon>Bacillati</taxon>
        <taxon>Chloroflexota</taxon>
        <taxon>Caldilineae</taxon>
        <taxon>Caldilineales</taxon>
        <taxon>Caldilineaceae</taxon>
    </lineage>
</organism>
<evidence type="ECO:0000256" key="4">
    <source>
        <dbReference type="ARBA" id="ARBA00022692"/>
    </source>
</evidence>
<accession>A0A6B1DPB0</accession>
<evidence type="ECO:0000256" key="1">
    <source>
        <dbReference type="ARBA" id="ARBA00004651"/>
    </source>
</evidence>
<gene>
    <name evidence="9" type="ORF">F4Y08_03435</name>
</gene>
<evidence type="ECO:0000259" key="8">
    <source>
        <dbReference type="PROSITE" id="PS50928"/>
    </source>
</evidence>
<evidence type="ECO:0000256" key="5">
    <source>
        <dbReference type="ARBA" id="ARBA00022989"/>
    </source>
</evidence>
<evidence type="ECO:0000256" key="3">
    <source>
        <dbReference type="ARBA" id="ARBA00022475"/>
    </source>
</evidence>
<dbReference type="Gene3D" id="1.10.3720.10">
    <property type="entry name" value="MetI-like"/>
    <property type="match status" value="1"/>
</dbReference>
<evidence type="ECO:0000256" key="6">
    <source>
        <dbReference type="ARBA" id="ARBA00023136"/>
    </source>
</evidence>
<dbReference type="InterPro" id="IPR000515">
    <property type="entry name" value="MetI-like"/>
</dbReference>
<comment type="subcellular location">
    <subcellularLocation>
        <location evidence="1 7">Cell membrane</location>
        <topology evidence="1 7">Multi-pass membrane protein</topology>
    </subcellularLocation>
</comment>
<dbReference type="GO" id="GO:0005886">
    <property type="term" value="C:plasma membrane"/>
    <property type="evidence" value="ECO:0007669"/>
    <property type="project" value="UniProtKB-SubCell"/>
</dbReference>
<feature type="transmembrane region" description="Helical" evidence="7">
    <location>
        <begin position="37"/>
        <end position="56"/>
    </location>
</feature>
<feature type="domain" description="ABC transmembrane type-1" evidence="8">
    <location>
        <begin position="97"/>
        <end position="313"/>
    </location>
</feature>
<proteinExistence type="inferred from homology"/>
<keyword evidence="3" id="KW-1003">Cell membrane</keyword>
<comment type="similarity">
    <text evidence="7">Belongs to the binding-protein-dependent transport system permease family.</text>
</comment>
<feature type="transmembrane region" description="Helical" evidence="7">
    <location>
        <begin position="245"/>
        <end position="266"/>
    </location>
</feature>
<dbReference type="PANTHER" id="PTHR30193">
    <property type="entry name" value="ABC TRANSPORTER PERMEASE PROTEIN"/>
    <property type="match status" value="1"/>
</dbReference>
<keyword evidence="4 7" id="KW-0812">Transmembrane</keyword>
<sequence>MARADLPESVFSAPAEDRRLETDSRDTITWANVRRSWLAYALLAPVVVLLLIFNYYPPLLGLSRAFFEWRPTREAAFVGLENFSHYLLHYPESGREFANVARFLVYSLFAHVGMPFVMAELIFAIRSATTKEFYRFLVVLPMLVPQIVAMLLWSHIYDPGLGPLNDFLEAVGLDILARDWLGDPKTALYAIMAVNFPWVASIGTLIFLGGLSQISSSVFDSCLLDGCSWLRRVVSMDLPLVMGQVRLLVILAMLGATQSFQIILVLTRGGPGYVTSVPGMTMYTRAFNTGQFGYASAIGLLLFILGLALIFLINKTLRPHYQ</sequence>
<evidence type="ECO:0000313" key="9">
    <source>
        <dbReference type="EMBL" id="MYD89380.1"/>
    </source>
</evidence>
<dbReference type="Pfam" id="PF00528">
    <property type="entry name" value="BPD_transp_1"/>
    <property type="match status" value="1"/>
</dbReference>
<dbReference type="InterPro" id="IPR051393">
    <property type="entry name" value="ABC_transporter_permease"/>
</dbReference>
<dbReference type="AlphaFoldDB" id="A0A6B1DPB0"/>
<feature type="transmembrane region" description="Helical" evidence="7">
    <location>
        <begin position="292"/>
        <end position="313"/>
    </location>
</feature>
<comment type="caution">
    <text evidence="9">The sequence shown here is derived from an EMBL/GenBank/DDBJ whole genome shotgun (WGS) entry which is preliminary data.</text>
</comment>
<dbReference type="PROSITE" id="PS50928">
    <property type="entry name" value="ABC_TM1"/>
    <property type="match status" value="1"/>
</dbReference>